<reference evidence="1" key="2">
    <citation type="submission" date="2014-06" db="EMBL/GenBank/DDBJ databases">
        <title>Draft genome sequence of Eubacterium siraeum (DSM 15702).</title>
        <authorList>
            <person name="Sudarsanam P."/>
            <person name="Ley R."/>
            <person name="Guruge J."/>
            <person name="Turnbaugh P.J."/>
            <person name="Mahowald M."/>
            <person name="Liep D."/>
            <person name="Gordon J."/>
        </authorList>
    </citation>
    <scope>NUCLEOTIDE SEQUENCE</scope>
    <source>
        <strain evidence="1">DSM 15702</strain>
    </source>
</reference>
<accession>B0MJP6</accession>
<comment type="caution">
    <text evidence="1">The sequence shown here is derived from an EMBL/GenBank/DDBJ whole genome shotgun (WGS) entry which is preliminary data.</text>
</comment>
<name>B0MJP6_9FIRM</name>
<evidence type="ECO:0000313" key="1">
    <source>
        <dbReference type="EMBL" id="EDS02084.1"/>
    </source>
</evidence>
<organism evidence="1 2">
    <name type="scientific">[Eubacterium] siraeum DSM 15702</name>
    <dbReference type="NCBI Taxonomy" id="428128"/>
    <lineage>
        <taxon>Bacteria</taxon>
        <taxon>Bacillati</taxon>
        <taxon>Bacillota</taxon>
        <taxon>Clostridia</taxon>
        <taxon>Eubacteriales</taxon>
        <taxon>Oscillospiraceae</taxon>
        <taxon>Oscillospiraceae incertae sedis</taxon>
    </lineage>
</organism>
<protein>
    <submittedName>
        <fullName evidence="1">Uncharacterized protein</fullName>
    </submittedName>
</protein>
<keyword evidence="2" id="KW-1185">Reference proteome</keyword>
<reference evidence="1" key="1">
    <citation type="submission" date="2007-10" db="EMBL/GenBank/DDBJ databases">
        <authorList>
            <person name="Fulton L."/>
            <person name="Clifton S."/>
            <person name="Fulton B."/>
            <person name="Xu J."/>
            <person name="Minx P."/>
            <person name="Pepin K.H."/>
            <person name="Johnson M."/>
            <person name="Thiruvilangam P."/>
            <person name="Bhonagiri V."/>
            <person name="Nash W.E."/>
            <person name="Mardis E.R."/>
            <person name="Wilson R.K."/>
        </authorList>
    </citation>
    <scope>NUCLEOTIDE SEQUENCE [LARGE SCALE GENOMIC DNA]</scope>
    <source>
        <strain evidence="1">DSM 15702</strain>
    </source>
</reference>
<dbReference type="EMBL" id="ABCA03000011">
    <property type="protein sequence ID" value="EDS02084.1"/>
    <property type="molecule type" value="Genomic_DNA"/>
</dbReference>
<sequence>MVFTEKVNSQTGLSANFVKTITRRLQNAKKPPVKPLSLTGGILL</sequence>
<evidence type="ECO:0000313" key="2">
    <source>
        <dbReference type="Proteomes" id="UP000005326"/>
    </source>
</evidence>
<dbReference type="Proteomes" id="UP000005326">
    <property type="component" value="Unassembled WGS sequence"/>
</dbReference>
<gene>
    <name evidence="1" type="ORF">EUBSIR_00021</name>
</gene>
<dbReference type="AlphaFoldDB" id="B0MJP6"/>
<proteinExistence type="predicted"/>